<dbReference type="InterPro" id="IPR005651">
    <property type="entry name" value="Trm112-like"/>
</dbReference>
<evidence type="ECO:0000313" key="1">
    <source>
        <dbReference type="EMBL" id="APH39045.1"/>
    </source>
</evidence>
<dbReference type="Proteomes" id="UP000198669">
    <property type="component" value="Unassembled WGS sequence"/>
</dbReference>
<accession>A0A1L3Q2H0</accession>
<dbReference type="Pfam" id="PF03966">
    <property type="entry name" value="Trm112p"/>
    <property type="match status" value="1"/>
</dbReference>
<dbReference type="SUPFAM" id="SSF158997">
    <property type="entry name" value="Trm112p-like"/>
    <property type="match status" value="1"/>
</dbReference>
<evidence type="ECO:0000313" key="5">
    <source>
        <dbReference type="Proteomes" id="UP000198669"/>
    </source>
</evidence>
<dbReference type="NCBIfam" id="NF038101">
    <property type="entry name" value="Trm112_arch"/>
    <property type="match status" value="1"/>
</dbReference>
<dbReference type="OrthoDB" id="6467at2157"/>
<dbReference type="EMBL" id="FNMU01000006">
    <property type="protein sequence ID" value="SDW91607.1"/>
    <property type="molecule type" value="Genomic_DNA"/>
</dbReference>
<sequence>MKKEMMNILACPLCKGELVLNISSDEGEEVISGTLYCAACDEYYPIEAGIPNMLPPEMRD</sequence>
<organism evidence="1 4">
    <name type="scientific">Methanohalophilus halophilus</name>
    <dbReference type="NCBI Taxonomy" id="2177"/>
    <lineage>
        <taxon>Archaea</taxon>
        <taxon>Methanobacteriati</taxon>
        <taxon>Methanobacteriota</taxon>
        <taxon>Stenosarchaea group</taxon>
        <taxon>Methanomicrobia</taxon>
        <taxon>Methanosarcinales</taxon>
        <taxon>Methanosarcinaceae</taxon>
        <taxon>Methanohalophilus</taxon>
    </lineage>
</organism>
<dbReference type="RefSeq" id="WP_072561481.1">
    <property type="nucleotide sequence ID" value="NZ_CP017921.1"/>
</dbReference>
<dbReference type="KEGG" id="mhaz:BHR79_05785"/>
<reference evidence="2 6" key="3">
    <citation type="submission" date="2018-10" db="EMBL/GenBank/DDBJ databases">
        <title>Cultivation of a novel Methanohalophilus strain from Kebrit Deep of the Red Sea and a genomic comparison of members of the genus Methanohalophilus.</title>
        <authorList>
            <person name="Guan Y."/>
            <person name="Ngugi D.K."/>
            <person name="Stingl U."/>
        </authorList>
    </citation>
    <scope>NUCLEOTIDE SEQUENCE [LARGE SCALE GENOMIC DNA]</scope>
    <source>
        <strain evidence="2 6">DSM 3094</strain>
    </source>
</reference>
<gene>
    <name evidence="1" type="ORF">BHR79_05785</name>
    <name evidence="2" type="ORF">EFE40_04470</name>
    <name evidence="3" type="ORF">SAMN04515625_1866</name>
</gene>
<evidence type="ECO:0000313" key="2">
    <source>
        <dbReference type="EMBL" id="RNI09898.1"/>
    </source>
</evidence>
<evidence type="ECO:0000313" key="4">
    <source>
        <dbReference type="Proteomes" id="UP000186879"/>
    </source>
</evidence>
<dbReference type="GeneID" id="30583257"/>
<dbReference type="AlphaFoldDB" id="A0A1L3Q2H0"/>
<dbReference type="Proteomes" id="UP000267921">
    <property type="component" value="Unassembled WGS sequence"/>
</dbReference>
<evidence type="ECO:0000313" key="6">
    <source>
        <dbReference type="Proteomes" id="UP000267921"/>
    </source>
</evidence>
<keyword evidence="4" id="KW-1185">Reference proteome</keyword>
<dbReference type="PANTHER" id="PTHR33505:SF4">
    <property type="entry name" value="PROTEIN PREY, MITOCHONDRIAL"/>
    <property type="match status" value="1"/>
</dbReference>
<reference evidence="3 5" key="2">
    <citation type="submission" date="2016-10" db="EMBL/GenBank/DDBJ databases">
        <authorList>
            <person name="de Groot N.N."/>
        </authorList>
    </citation>
    <scope>NUCLEOTIDE SEQUENCE [LARGE SCALE GENOMIC DNA]</scope>
    <source>
        <strain evidence="3 5">Z-7982</strain>
    </source>
</reference>
<name>A0A1L3Q2H0_9EURY</name>
<dbReference type="Proteomes" id="UP000186879">
    <property type="component" value="Chromosome"/>
</dbReference>
<dbReference type="Gene3D" id="2.20.25.10">
    <property type="match status" value="1"/>
</dbReference>
<proteinExistence type="predicted"/>
<protein>
    <submittedName>
        <fullName evidence="2">Trm112 family protein</fullName>
    </submittedName>
    <submittedName>
        <fullName evidence="3">Uncharacterized conserved protein YbaR, Trm112 family</fullName>
    </submittedName>
</protein>
<reference evidence="1 4" key="1">
    <citation type="submission" date="2016-10" db="EMBL/GenBank/DDBJ databases">
        <title>Methanohalophilus halophilus.</title>
        <authorList>
            <person name="L'haridon S."/>
        </authorList>
    </citation>
    <scope>NUCLEOTIDE SEQUENCE [LARGE SCALE GENOMIC DNA]</scope>
    <source>
        <strain evidence="1 4">Z-7982</strain>
    </source>
</reference>
<dbReference type="PANTHER" id="PTHR33505">
    <property type="entry name" value="ZGC:162634"/>
    <property type="match status" value="1"/>
</dbReference>
<dbReference type="EMBL" id="CP017921">
    <property type="protein sequence ID" value="APH39045.1"/>
    <property type="molecule type" value="Genomic_DNA"/>
</dbReference>
<dbReference type="STRING" id="2177.BHR79_05785"/>
<evidence type="ECO:0000313" key="3">
    <source>
        <dbReference type="EMBL" id="SDW91607.1"/>
    </source>
</evidence>
<dbReference type="EMBL" id="RJJG01000003">
    <property type="protein sequence ID" value="RNI09898.1"/>
    <property type="molecule type" value="Genomic_DNA"/>
</dbReference>